<evidence type="ECO:0008006" key="4">
    <source>
        <dbReference type="Google" id="ProtNLM"/>
    </source>
</evidence>
<comment type="caution">
    <text evidence="2">The sequence shown here is derived from an EMBL/GenBank/DDBJ whole genome shotgun (WGS) entry which is preliminary data.</text>
</comment>
<sequence length="130" mass="14431">MKSILKTFILGICFLPLLTATYAQPSGGPPNDACRTERETYCRDFRPGPEGHRCLKENESKLSAACKTQLAEREARHHAMKQACASDEEKFCKDATRENGGPMRCLKSHEAELSAKCKEALPPPPPGDRR</sequence>
<dbReference type="Proteomes" id="UP000231919">
    <property type="component" value="Unassembled WGS sequence"/>
</dbReference>
<organism evidence="2 3">
    <name type="scientific">Leptospira kmetyi</name>
    <dbReference type="NCBI Taxonomy" id="408139"/>
    <lineage>
        <taxon>Bacteria</taxon>
        <taxon>Pseudomonadati</taxon>
        <taxon>Spirochaetota</taxon>
        <taxon>Spirochaetia</taxon>
        <taxon>Leptospirales</taxon>
        <taxon>Leptospiraceae</taxon>
        <taxon>Leptospira</taxon>
    </lineage>
</organism>
<reference evidence="2 3" key="1">
    <citation type="submission" date="2017-07" db="EMBL/GenBank/DDBJ databases">
        <title>Leptospira spp. isolated from tropical soils.</title>
        <authorList>
            <person name="Thibeaux R."/>
            <person name="Iraola G."/>
            <person name="Ferres I."/>
            <person name="Bierque E."/>
            <person name="Girault D."/>
            <person name="Soupe-Gilbert M.-E."/>
            <person name="Picardeau M."/>
            <person name="Goarant C."/>
        </authorList>
    </citation>
    <scope>NUCLEOTIDE SEQUENCE [LARGE SCALE GENOMIC DNA]</scope>
    <source>
        <strain evidence="2 3">JW2-C-B1</strain>
    </source>
</reference>
<accession>A0ABX4NDA3</accession>
<name>A0ABX4NDA3_9LEPT</name>
<proteinExistence type="predicted"/>
<dbReference type="RefSeq" id="WP_010575799.1">
    <property type="nucleotide sequence ID" value="NZ_NPDO01000010.1"/>
</dbReference>
<protein>
    <recommendedName>
        <fullName evidence="4">Cys-rich protein</fullName>
    </recommendedName>
</protein>
<feature type="signal peptide" evidence="1">
    <location>
        <begin position="1"/>
        <end position="25"/>
    </location>
</feature>
<feature type="chain" id="PRO_5046247338" description="Cys-rich protein" evidence="1">
    <location>
        <begin position="26"/>
        <end position="130"/>
    </location>
</feature>
<dbReference type="EMBL" id="NPDP01000004">
    <property type="protein sequence ID" value="PJZ31269.1"/>
    <property type="molecule type" value="Genomic_DNA"/>
</dbReference>
<evidence type="ECO:0000313" key="2">
    <source>
        <dbReference type="EMBL" id="PJZ31269.1"/>
    </source>
</evidence>
<evidence type="ECO:0000313" key="3">
    <source>
        <dbReference type="Proteomes" id="UP000231919"/>
    </source>
</evidence>
<keyword evidence="3" id="KW-1185">Reference proteome</keyword>
<evidence type="ECO:0000256" key="1">
    <source>
        <dbReference type="SAM" id="SignalP"/>
    </source>
</evidence>
<keyword evidence="1" id="KW-0732">Signal</keyword>
<gene>
    <name evidence="2" type="ORF">CH378_03465</name>
</gene>